<name>A0A8H4LBU8_9HYPO</name>
<feature type="compositionally biased region" description="Basic residues" evidence="1">
    <location>
        <begin position="622"/>
        <end position="633"/>
    </location>
</feature>
<dbReference type="OrthoDB" id="6375767at2759"/>
<feature type="compositionally biased region" description="Basic and acidic residues" evidence="1">
    <location>
        <begin position="760"/>
        <end position="772"/>
    </location>
</feature>
<gene>
    <name evidence="4" type="ORF">FALBO_7786</name>
</gene>
<feature type="domain" description="DUF4045" evidence="2">
    <location>
        <begin position="17"/>
        <end position="442"/>
    </location>
</feature>
<dbReference type="Gene3D" id="3.40.20.10">
    <property type="entry name" value="Severin"/>
    <property type="match status" value="3"/>
</dbReference>
<dbReference type="PANTHER" id="PTHR11977">
    <property type="entry name" value="VILLIN"/>
    <property type="match status" value="1"/>
</dbReference>
<feature type="compositionally biased region" description="Basic and acidic residues" evidence="1">
    <location>
        <begin position="353"/>
        <end position="365"/>
    </location>
</feature>
<feature type="compositionally biased region" description="Basic and acidic residues" evidence="1">
    <location>
        <begin position="327"/>
        <end position="338"/>
    </location>
</feature>
<dbReference type="Pfam" id="PF25480">
    <property type="entry name" value="DUF7904"/>
    <property type="match status" value="1"/>
</dbReference>
<feature type="compositionally biased region" description="Low complexity" evidence="1">
    <location>
        <begin position="506"/>
        <end position="525"/>
    </location>
</feature>
<feature type="compositionally biased region" description="Low complexity" evidence="1">
    <location>
        <begin position="664"/>
        <end position="675"/>
    </location>
</feature>
<evidence type="ECO:0000256" key="1">
    <source>
        <dbReference type="SAM" id="MobiDB-lite"/>
    </source>
</evidence>
<dbReference type="InterPro" id="IPR007122">
    <property type="entry name" value="Villin/Gelsolin"/>
</dbReference>
<dbReference type="GO" id="GO:0005546">
    <property type="term" value="F:phosphatidylinositol-4,5-bisphosphate binding"/>
    <property type="evidence" value="ECO:0007669"/>
    <property type="project" value="TreeGrafter"/>
</dbReference>
<sequence>MTADKPKPSPPADEIATPTKMRLASPPTLNPPAFEGLGDDKSLGDRYSSASLSGRTSPIRSNSRSNSPTKGVGGFVQSAMMKRSDSVKRWSVTSPPGIARGDSIASGRSGGLSANTRPQSMARPGSTTPSSSRPTSRHGESDNETTPKAATIDAALESKTPKAEGGERIHIPTSPTKTMDPRRWSPTKSSWLESALNKPESPKPQHKSNSSQPAWMAELNKNKAEKVGTETTRPRPGSISHRHQVSIGGLMRSTPVGSVAKPNTPGLGGIYSPPPTGNRPPFGHGALGISKGALKLDPGSSEDKTTESEPEPASEPEEVPDPELTEEEKQAQEPEKPESVTSPKDAKAPTPKPKPETPPKKDFRGSLRHRPTGSEAPKGNEPEFKNVFGNLRRTRTQNYVAPDALKDNILRGKAALNQTGGPKKTERVDEFKEAILKKKDDFKKAQSEGKGITRSQTFATETPLPEGLARRAELGAKRKSVAELKQAATPSKPDSPKPTPGPKRLPSQPSSSPKPAAAPFSAPSSDEGLKRVSTESNAKPESARVLPSLQKETSAPSRLQGRAGGKLADRFNPALAGMLARGPPPMATNGGQGSEESVSKGGSASALATEPSAPGPQLTHMTKGRARGPRRKAPTTSASSANTTTPTDAKSVPEDKPQPAAQSPIEPIKEIPAPAEKIEESSPTPLSIQQQVAAKAALRSRPTPTRPQEKEPQRFPGLEERAPSYLRKQTSSTEPPATDFPSPLKIQKTGDAASQPGSPKKLDTKRMSRFLDDAASNGAKPEPAKEPVRLTHQRTGSRSPVKMFQRPLPEPEPSSPAKVDSDPVVSVKNARSMFGGGAQSPTPAAKPSFDGSEREATKTPTRITARPLPEPERSSPLQINKTPSRVAARPLPTPPKREPQTPKAQQTPATVTSPKPKQGNDVAGLFSDFFGPKQPRAKYNVDAAEMLMNRPQSGPVKIQSLSFQVFQISAEGRKTPVASHHERVLFEREMYIAPHSFTNEAGWKRLEIYFWVGDQVPESAADDALLFVQKEAKALGGKLVKMQQGKESTEFLQALGGVVMVRRGSSNKYDSLAPNMLCGRRYQGQVSFDEVDFTPASLCAGFPYLITNQGKAYLWKGRGCDVTELSAAKLIGIELTLTGELIEYEDGDEPESFWGLFEGGSKPHSADHWRLKPNYAKYCSRLFCSDADKRQQVFEIAPFNQPDLSPEQIYVLDAFFEIYIIVGARAQSRYSSFRNALDFAQEYAILASSMEDRPFVPISTVVLEGIPRDLKRVFRFWRDDLSPTATHSGNPSAALGTPKRGRSLRVVSLTQALQAVSEQSL</sequence>
<proteinExistence type="predicted"/>
<dbReference type="GO" id="GO:0005737">
    <property type="term" value="C:cytoplasm"/>
    <property type="evidence" value="ECO:0007669"/>
    <property type="project" value="TreeGrafter"/>
</dbReference>
<dbReference type="InterPro" id="IPR029006">
    <property type="entry name" value="ADF-H/Gelsolin-like_dom_sf"/>
</dbReference>
<keyword evidence="5" id="KW-1185">Reference proteome</keyword>
<feature type="compositionally biased region" description="Polar residues" evidence="1">
    <location>
        <begin position="902"/>
        <end position="915"/>
    </location>
</feature>
<feature type="region of interest" description="Disordered" evidence="1">
    <location>
        <begin position="1"/>
        <end position="390"/>
    </location>
</feature>
<dbReference type="GO" id="GO:0051015">
    <property type="term" value="F:actin filament binding"/>
    <property type="evidence" value="ECO:0007669"/>
    <property type="project" value="InterPro"/>
</dbReference>
<feature type="compositionally biased region" description="Low complexity" evidence="1">
    <location>
        <begin position="56"/>
        <end position="69"/>
    </location>
</feature>
<dbReference type="InterPro" id="IPR025118">
    <property type="entry name" value="DUF4045"/>
</dbReference>
<dbReference type="SUPFAM" id="SSF55753">
    <property type="entry name" value="Actin depolymerizing proteins"/>
    <property type="match status" value="3"/>
</dbReference>
<feature type="compositionally biased region" description="Basic and acidic residues" evidence="1">
    <location>
        <begin position="468"/>
        <end position="482"/>
    </location>
</feature>
<dbReference type="GO" id="GO:0015629">
    <property type="term" value="C:actin cytoskeleton"/>
    <property type="evidence" value="ECO:0007669"/>
    <property type="project" value="TreeGrafter"/>
</dbReference>
<dbReference type="Proteomes" id="UP000554235">
    <property type="component" value="Unassembled WGS sequence"/>
</dbReference>
<feature type="compositionally biased region" description="Low complexity" evidence="1">
    <location>
        <begin position="123"/>
        <end position="134"/>
    </location>
</feature>
<dbReference type="PRINTS" id="PR00597">
    <property type="entry name" value="GELSOLIN"/>
</dbReference>
<dbReference type="Pfam" id="PF13254">
    <property type="entry name" value="DUF4045"/>
    <property type="match status" value="1"/>
</dbReference>
<reference evidence="4 5" key="1">
    <citation type="submission" date="2020-01" db="EMBL/GenBank/DDBJ databases">
        <title>Identification and distribution of gene clusters putatively required for synthesis of sphingolipid metabolism inhibitors in phylogenetically diverse species of the filamentous fungus Fusarium.</title>
        <authorList>
            <person name="Kim H.-S."/>
            <person name="Busman M."/>
            <person name="Brown D.W."/>
            <person name="Divon H."/>
            <person name="Uhlig S."/>
            <person name="Proctor R.H."/>
        </authorList>
    </citation>
    <scope>NUCLEOTIDE SEQUENCE [LARGE SCALE GENOMIC DNA]</scope>
    <source>
        <strain evidence="4 5">NRRL 20459</strain>
    </source>
</reference>
<dbReference type="GO" id="GO:0051016">
    <property type="term" value="P:barbed-end actin filament capping"/>
    <property type="evidence" value="ECO:0007669"/>
    <property type="project" value="TreeGrafter"/>
</dbReference>
<feature type="compositionally biased region" description="Acidic residues" evidence="1">
    <location>
        <begin position="308"/>
        <end position="326"/>
    </location>
</feature>
<comment type="caution">
    <text evidence="4">The sequence shown here is derived from an EMBL/GenBank/DDBJ whole genome shotgun (WGS) entry which is preliminary data.</text>
</comment>
<evidence type="ECO:0000313" key="4">
    <source>
        <dbReference type="EMBL" id="KAF4465365.1"/>
    </source>
</evidence>
<dbReference type="GO" id="GO:0008154">
    <property type="term" value="P:actin polymerization or depolymerization"/>
    <property type="evidence" value="ECO:0007669"/>
    <property type="project" value="TreeGrafter"/>
</dbReference>
<organism evidence="4 5">
    <name type="scientific">Fusarium albosuccineum</name>
    <dbReference type="NCBI Taxonomy" id="1237068"/>
    <lineage>
        <taxon>Eukaryota</taxon>
        <taxon>Fungi</taxon>
        <taxon>Dikarya</taxon>
        <taxon>Ascomycota</taxon>
        <taxon>Pezizomycotina</taxon>
        <taxon>Sordariomycetes</taxon>
        <taxon>Hypocreomycetidae</taxon>
        <taxon>Hypocreales</taxon>
        <taxon>Nectriaceae</taxon>
        <taxon>Fusarium</taxon>
        <taxon>Fusarium decemcellulare species complex</taxon>
    </lineage>
</organism>
<dbReference type="PANTHER" id="PTHR11977:SF133">
    <property type="entry name" value="DUF4045 DOMAIN-CONTAINING PROTEIN"/>
    <property type="match status" value="1"/>
</dbReference>
<evidence type="ECO:0008006" key="6">
    <source>
        <dbReference type="Google" id="ProtNLM"/>
    </source>
</evidence>
<accession>A0A8H4LBU8</accession>
<evidence type="ECO:0000313" key="5">
    <source>
        <dbReference type="Proteomes" id="UP000554235"/>
    </source>
</evidence>
<dbReference type="InterPro" id="IPR057226">
    <property type="entry name" value="DUF7904"/>
</dbReference>
<evidence type="ECO:0000259" key="2">
    <source>
        <dbReference type="Pfam" id="PF13254"/>
    </source>
</evidence>
<feature type="compositionally biased region" description="Polar residues" evidence="1">
    <location>
        <begin position="681"/>
        <end position="692"/>
    </location>
</feature>
<feature type="compositionally biased region" description="Low complexity" evidence="1">
    <location>
        <begin position="634"/>
        <end position="647"/>
    </location>
</feature>
<dbReference type="GO" id="GO:0051014">
    <property type="term" value="P:actin filament severing"/>
    <property type="evidence" value="ECO:0007669"/>
    <property type="project" value="TreeGrafter"/>
</dbReference>
<feature type="domain" description="DUF7904" evidence="3">
    <location>
        <begin position="964"/>
        <end position="1063"/>
    </location>
</feature>
<evidence type="ECO:0000259" key="3">
    <source>
        <dbReference type="Pfam" id="PF25480"/>
    </source>
</evidence>
<dbReference type="SMART" id="SM00262">
    <property type="entry name" value="GEL"/>
    <property type="match status" value="3"/>
</dbReference>
<dbReference type="EMBL" id="JAADYS010001046">
    <property type="protein sequence ID" value="KAF4465365.1"/>
    <property type="molecule type" value="Genomic_DNA"/>
</dbReference>
<feature type="compositionally biased region" description="Basic and acidic residues" evidence="1">
    <location>
        <begin position="707"/>
        <end position="722"/>
    </location>
</feature>
<feature type="compositionally biased region" description="Basic and acidic residues" evidence="1">
    <location>
        <begin position="159"/>
        <end position="170"/>
    </location>
</feature>
<feature type="region of interest" description="Disordered" evidence="1">
    <location>
        <begin position="439"/>
        <end position="929"/>
    </location>
</feature>
<protein>
    <recommendedName>
        <fullName evidence="6">DUF4045 domain-containing protein</fullName>
    </recommendedName>
</protein>